<organism evidence="2 3">
    <name type="scientific">Roseibacillus ishigakijimensis</name>
    <dbReference type="NCBI Taxonomy" id="454146"/>
    <lineage>
        <taxon>Bacteria</taxon>
        <taxon>Pseudomonadati</taxon>
        <taxon>Verrucomicrobiota</taxon>
        <taxon>Verrucomicrobiia</taxon>
        <taxon>Verrucomicrobiales</taxon>
        <taxon>Verrucomicrobiaceae</taxon>
        <taxon>Roseibacillus</taxon>
    </lineage>
</organism>
<feature type="chain" id="PRO_5037612729" description="P pilus assembly protein, chaperone PapD" evidence="1">
    <location>
        <begin position="25"/>
        <end position="251"/>
    </location>
</feature>
<dbReference type="AlphaFoldDB" id="A0A934VJI1"/>
<evidence type="ECO:0000313" key="3">
    <source>
        <dbReference type="Proteomes" id="UP000604083"/>
    </source>
</evidence>
<protein>
    <recommendedName>
        <fullName evidence="4">P pilus assembly protein, chaperone PapD</fullName>
    </recommendedName>
</protein>
<dbReference type="RefSeq" id="WP_200390058.1">
    <property type="nucleotide sequence ID" value="NZ_JAENIO010000002.1"/>
</dbReference>
<keyword evidence="1" id="KW-0732">Signal</keyword>
<reference evidence="2" key="1">
    <citation type="submission" date="2021-01" db="EMBL/GenBank/DDBJ databases">
        <title>Modified the classification status of verrucomicrobia.</title>
        <authorList>
            <person name="Feng X."/>
        </authorList>
    </citation>
    <scope>NUCLEOTIDE SEQUENCE</scope>
    <source>
        <strain evidence="2">KCTC 12986</strain>
    </source>
</reference>
<evidence type="ECO:0000313" key="2">
    <source>
        <dbReference type="EMBL" id="MBK1832624.1"/>
    </source>
</evidence>
<proteinExistence type="predicted"/>
<evidence type="ECO:0000256" key="1">
    <source>
        <dbReference type="SAM" id="SignalP"/>
    </source>
</evidence>
<dbReference type="EMBL" id="JAENIO010000002">
    <property type="protein sequence ID" value="MBK1832624.1"/>
    <property type="molecule type" value="Genomic_DNA"/>
</dbReference>
<evidence type="ECO:0008006" key="4">
    <source>
        <dbReference type="Google" id="ProtNLM"/>
    </source>
</evidence>
<keyword evidence="3" id="KW-1185">Reference proteome</keyword>
<name>A0A934VJI1_9BACT</name>
<sequence>MKNPYLSFTTLFQLLLLSLLPAQSERSAIFFYTAPEALSQDAKASSRAKIEFYVQGAQAMEKIELYPNTISYQIPLAAEATAVNLFRLDPKSTGEEPAYLPLASAQLTDAASNQLLFVAPTGKQSLQMRAYNISAEEIPEDAHCFLNIANEDLAFRCEGQRRIIRNGERMVYKANNRSADALRFILARKEGERWKPAKSHLIKPEPRSQKLLLIVKNGSSLGFRNLALHQPREGYDLERQKEYNEPATFEN</sequence>
<feature type="signal peptide" evidence="1">
    <location>
        <begin position="1"/>
        <end position="24"/>
    </location>
</feature>
<accession>A0A934VJI1</accession>
<gene>
    <name evidence="2" type="ORF">JIN78_01010</name>
</gene>
<comment type="caution">
    <text evidence="2">The sequence shown here is derived from an EMBL/GenBank/DDBJ whole genome shotgun (WGS) entry which is preliminary data.</text>
</comment>
<dbReference type="Proteomes" id="UP000604083">
    <property type="component" value="Unassembled WGS sequence"/>
</dbReference>